<evidence type="ECO:0000313" key="6">
    <source>
        <dbReference type="Proteomes" id="UP000229730"/>
    </source>
</evidence>
<dbReference type="InParanoid" id="A0A2G4YU03"/>
<evidence type="ECO:0000256" key="1">
    <source>
        <dbReference type="ARBA" id="ARBA00005189"/>
    </source>
</evidence>
<dbReference type="Pfam" id="PF13489">
    <property type="entry name" value="Methyltransf_23"/>
    <property type="match status" value="1"/>
</dbReference>
<reference evidence="5 6" key="1">
    <citation type="submission" date="2017-10" db="EMBL/GenBank/DDBJ databases">
        <title>Frigbacter circumglobatus gen. nov. sp. nov., isolated from sediment cultured in situ.</title>
        <authorList>
            <person name="Zhao Z."/>
        </authorList>
    </citation>
    <scope>NUCLEOTIDE SEQUENCE [LARGE SCALE GENOMIC DNA]</scope>
    <source>
        <strain evidence="5 6">ZYL</strain>
    </source>
</reference>
<keyword evidence="6" id="KW-1185">Reference proteome</keyword>
<dbReference type="CDD" id="cd02440">
    <property type="entry name" value="AdoMet_MTases"/>
    <property type="match status" value="1"/>
</dbReference>
<dbReference type="AlphaFoldDB" id="A0A2G4YU03"/>
<sequence length="330" mass="36749">MADLVEEIKVPLKLRLRAWWHGYDLEDIKLRLMAQAGAAMSDADILAAIDKDKAQNQTGPDTDKTSALPWDKIRVEMTQLIWGDGYCGPGGRKHVIDMCKLLSMDSKMSAIVLGAGLGGPARVLTEEFGVWITGYEQSPELSEQANELSKKAGLEKKVVVHPFDPAKASPFDRKYERAFSKEALYCFPDKDKIIKETYNTLKDNALFLLTDYVLSDISSLENPDVQKWLKQEAFQPYPVPSKTITTALEKAGFTIRVNEDVSKEYVELIEQSWAKAKTVAEHLTGKGPEGLAAVKTLMVEAEFWALRAKLIKSGLIGVHRFLAHKAAQPL</sequence>
<dbReference type="PANTHER" id="PTHR44307">
    <property type="entry name" value="PHOSPHOETHANOLAMINE METHYLTRANSFERASE"/>
    <property type="match status" value="1"/>
</dbReference>
<dbReference type="PANTHER" id="PTHR44307:SF2">
    <property type="entry name" value="PHOSPHOETHANOLAMINE METHYLTRANSFERASE ISOFORM X1"/>
    <property type="match status" value="1"/>
</dbReference>
<dbReference type="OrthoDB" id="9765084at2"/>
<dbReference type="GO" id="GO:0008168">
    <property type="term" value="F:methyltransferase activity"/>
    <property type="evidence" value="ECO:0007669"/>
    <property type="project" value="UniProtKB-KW"/>
</dbReference>
<organism evidence="5 6">
    <name type="scientific">Paremcibacter congregatus</name>
    <dbReference type="NCBI Taxonomy" id="2043170"/>
    <lineage>
        <taxon>Bacteria</taxon>
        <taxon>Pseudomonadati</taxon>
        <taxon>Pseudomonadota</taxon>
        <taxon>Alphaproteobacteria</taxon>
        <taxon>Emcibacterales</taxon>
        <taxon>Emcibacteraceae</taxon>
        <taxon>Paremcibacter</taxon>
    </lineage>
</organism>
<comment type="caution">
    <text evidence="5">The sequence shown here is derived from an EMBL/GenBank/DDBJ whole genome shotgun (WGS) entry which is preliminary data.</text>
</comment>
<dbReference type="Gene3D" id="3.40.50.150">
    <property type="entry name" value="Vaccinia Virus protein VP39"/>
    <property type="match status" value="1"/>
</dbReference>
<dbReference type="Proteomes" id="UP000229730">
    <property type="component" value="Unassembled WGS sequence"/>
</dbReference>
<comment type="pathway">
    <text evidence="1">Lipid metabolism.</text>
</comment>
<gene>
    <name evidence="5" type="ORF">CRD36_09435</name>
</gene>
<dbReference type="RefSeq" id="WP_099472508.1">
    <property type="nucleotide sequence ID" value="NZ_CP041025.1"/>
</dbReference>
<dbReference type="InterPro" id="IPR029063">
    <property type="entry name" value="SAM-dependent_MTases_sf"/>
</dbReference>
<evidence type="ECO:0000256" key="3">
    <source>
        <dbReference type="ARBA" id="ARBA00022679"/>
    </source>
</evidence>
<evidence type="ECO:0000256" key="4">
    <source>
        <dbReference type="ARBA" id="ARBA00025707"/>
    </source>
</evidence>
<accession>A0A2G4YU03</accession>
<dbReference type="SUPFAM" id="SSF53335">
    <property type="entry name" value="S-adenosyl-L-methionine-dependent methyltransferases"/>
    <property type="match status" value="1"/>
</dbReference>
<comment type="pathway">
    <text evidence="4">Phospholipid metabolism.</text>
</comment>
<proteinExistence type="predicted"/>
<keyword evidence="2" id="KW-0489">Methyltransferase</keyword>
<evidence type="ECO:0000313" key="5">
    <source>
        <dbReference type="EMBL" id="PHZ84936.1"/>
    </source>
</evidence>
<dbReference type="EMBL" id="PDEM01000020">
    <property type="protein sequence ID" value="PHZ84936.1"/>
    <property type="molecule type" value="Genomic_DNA"/>
</dbReference>
<evidence type="ECO:0008006" key="7">
    <source>
        <dbReference type="Google" id="ProtNLM"/>
    </source>
</evidence>
<keyword evidence="3" id="KW-0808">Transferase</keyword>
<name>A0A2G4YU03_9PROT</name>
<dbReference type="GO" id="GO:0032259">
    <property type="term" value="P:methylation"/>
    <property type="evidence" value="ECO:0007669"/>
    <property type="project" value="UniProtKB-KW"/>
</dbReference>
<protein>
    <recommendedName>
        <fullName evidence="7">Methyltransferase domain-containing protein</fullName>
    </recommendedName>
</protein>
<evidence type="ECO:0000256" key="2">
    <source>
        <dbReference type="ARBA" id="ARBA00022603"/>
    </source>
</evidence>